<dbReference type="Proteomes" id="UP001239111">
    <property type="component" value="Chromosome 1"/>
</dbReference>
<accession>A0ACC2PTG9</accession>
<comment type="caution">
    <text evidence="1">The sequence shown here is derived from an EMBL/GenBank/DDBJ whole genome shotgun (WGS) entry which is preliminary data.</text>
</comment>
<proteinExistence type="predicted"/>
<protein>
    <submittedName>
        <fullName evidence="1">Uncharacterized protein</fullName>
    </submittedName>
</protein>
<sequence>MMLRRAIRKTLSLYSFNGTYYQCSKVHQIPLLGSVYDCPARSVSVTYCGYYSQQHNRRKLGRFSPEMKFDAKFPSNSRTQSQQNYSEDSDSHFLRAESDTSSNEDQESGSKQKEDPRKRSNYSKSSTLADNLAIHSFANADKKDQDTYLECIRMYKNSPGRKIDRTLFIHGALKYMKDFGVHTNLIVYKELLDIFPKEKMVPTNMFQTMFMHYPKDQFCAVNLLEQMEDNGVIPDPEMESMLLNIFGKHGLPCQKYWYMMYWLPKFKHLNPWPVPKPLPDDPLEIAKLALVKISSIDVESQVTIIHTKDVEDSIEKTWIVSAMAPKQSELLLKHNKKAPIFVEGPFRIYVASKCVDYFTLRSDPPAQWVFPESDPDAMDQMKNPYVDVKGEPTLPPSVHEEHDGIIFANCCTGTSMKDSLLSWIRCLQKTNPVLGEIPIIFTLKNYTEEEKYCLGSGASRQLSNGTREDKLVRK</sequence>
<organism evidence="1 2">
    <name type="scientific">Eretmocerus hayati</name>
    <dbReference type="NCBI Taxonomy" id="131215"/>
    <lineage>
        <taxon>Eukaryota</taxon>
        <taxon>Metazoa</taxon>
        <taxon>Ecdysozoa</taxon>
        <taxon>Arthropoda</taxon>
        <taxon>Hexapoda</taxon>
        <taxon>Insecta</taxon>
        <taxon>Pterygota</taxon>
        <taxon>Neoptera</taxon>
        <taxon>Endopterygota</taxon>
        <taxon>Hymenoptera</taxon>
        <taxon>Apocrita</taxon>
        <taxon>Proctotrupomorpha</taxon>
        <taxon>Chalcidoidea</taxon>
        <taxon>Aphelinidae</taxon>
        <taxon>Aphelininae</taxon>
        <taxon>Eretmocerus</taxon>
    </lineage>
</organism>
<keyword evidence="2" id="KW-1185">Reference proteome</keyword>
<name>A0ACC2PTG9_9HYME</name>
<reference evidence="1" key="1">
    <citation type="submission" date="2023-04" db="EMBL/GenBank/DDBJ databases">
        <title>A chromosome-level genome assembly of the parasitoid wasp Eretmocerus hayati.</title>
        <authorList>
            <person name="Zhong Y."/>
            <person name="Liu S."/>
            <person name="Liu Y."/>
        </authorList>
    </citation>
    <scope>NUCLEOTIDE SEQUENCE</scope>
    <source>
        <strain evidence="1">ZJU_SS_LIU_2023</strain>
    </source>
</reference>
<evidence type="ECO:0000313" key="1">
    <source>
        <dbReference type="EMBL" id="KAJ8686081.1"/>
    </source>
</evidence>
<gene>
    <name evidence="1" type="ORF">QAD02_021875</name>
</gene>
<dbReference type="EMBL" id="CM056741">
    <property type="protein sequence ID" value="KAJ8686081.1"/>
    <property type="molecule type" value="Genomic_DNA"/>
</dbReference>
<evidence type="ECO:0000313" key="2">
    <source>
        <dbReference type="Proteomes" id="UP001239111"/>
    </source>
</evidence>